<accession>A0A811PPW8</accession>
<dbReference type="AlphaFoldDB" id="A0A811PPW8"/>
<dbReference type="PANTHER" id="PTHR33026">
    <property type="entry name" value="OS06G0360600 PROTEIN"/>
    <property type="match status" value="1"/>
</dbReference>
<comment type="caution">
    <text evidence="4">The sequence shown here is derived from an EMBL/GenBank/DDBJ whole genome shotgun (WGS) entry which is preliminary data.</text>
</comment>
<evidence type="ECO:0000256" key="2">
    <source>
        <dbReference type="SAM" id="MobiDB-lite"/>
    </source>
</evidence>
<dbReference type="EMBL" id="CAJGYO010000007">
    <property type="protein sequence ID" value="CAD6245903.1"/>
    <property type="molecule type" value="Genomic_DNA"/>
</dbReference>
<dbReference type="OrthoDB" id="685425at2759"/>
<keyword evidence="5" id="KW-1185">Reference proteome</keyword>
<protein>
    <recommendedName>
        <fullName evidence="3">Transposase (putative) gypsy type domain-containing protein</fullName>
    </recommendedName>
</protein>
<reference evidence="4" key="1">
    <citation type="submission" date="2020-10" db="EMBL/GenBank/DDBJ databases">
        <authorList>
            <person name="Han B."/>
            <person name="Lu T."/>
            <person name="Zhao Q."/>
            <person name="Huang X."/>
            <person name="Zhao Y."/>
        </authorList>
    </citation>
    <scope>NUCLEOTIDE SEQUENCE</scope>
</reference>
<evidence type="ECO:0000313" key="5">
    <source>
        <dbReference type="Proteomes" id="UP000604825"/>
    </source>
</evidence>
<feature type="region of interest" description="Disordered" evidence="2">
    <location>
        <begin position="259"/>
        <end position="280"/>
    </location>
</feature>
<evidence type="ECO:0000259" key="3">
    <source>
        <dbReference type="Pfam" id="PF04195"/>
    </source>
</evidence>
<dbReference type="PANTHER" id="PTHR33026:SF7">
    <property type="entry name" value="OS03G0100275 PROTEIN"/>
    <property type="match status" value="1"/>
</dbReference>
<proteinExistence type="predicted"/>
<dbReference type="Pfam" id="PF04195">
    <property type="entry name" value="Transposase_28"/>
    <property type="match status" value="1"/>
</dbReference>
<feature type="region of interest" description="Disordered" evidence="2">
    <location>
        <begin position="1"/>
        <end position="39"/>
    </location>
</feature>
<sequence>MSDQEKNASANSPVGSNQSNFDKDLSDVSASESELGGDDTKSLKFGQTLMDDKELDWMVTNGMVERASVRLPVNEVISDPKPYECVVFWDQFAAGLRLPCQDFLEELLKAYNIEMHHLTPNELAKIALFIWAVKCQDVNMDIRAVCALHEMHTQFRNKPVDGKTVIKYFGCCSFKPARGAKQISPASKNNWVENWYRRKKDLMDKILGKEYKRLNRIFEIAQIKYDERPPPAYTRATKLGIENVTKKKRVGGQLAKKISKKKIATPSGSEKLGGSDEDMGQETLSQLAHDEEVRMISLVFNSSGLNPPTLTPLGDYFQNLEANVHSNVNLGKATLSLSQVNVGEDTLPSPVIPVHSHVVAIATAATATIESQEEGTAGDIGATLHVASPPQVVMQDTDLGGAPMETDAPKVKAHKGKGTTTVTLDFDDSDDDIFDEEAEHARATRLTKSTIDVNIGEKVACQLERVFPQRNFFPAPSSQKETTIDIGKMKDVAQEPTTPVEALETIPGGVDPKAYKRLRIMPKKSELKLSKYIDDAFAVPDTDAQLAGKSSLELANASVTMIYKECIFLSDFSALLQRSLHKSIEEEAKNATLREKGLLEEIKSLKSQLAAKVKERVETVEALYDMESRCISVGARLETKTKDFDNLKKDYDKIVKEKNYLEKKSAEKDQNFHDKCNRLWKLCRNCYDKFGAKPEDPC</sequence>
<dbReference type="Proteomes" id="UP000604825">
    <property type="component" value="Unassembled WGS sequence"/>
</dbReference>
<feature type="coiled-coil region" evidence="1">
    <location>
        <begin position="581"/>
        <end position="608"/>
    </location>
</feature>
<organism evidence="4 5">
    <name type="scientific">Miscanthus lutarioriparius</name>
    <dbReference type="NCBI Taxonomy" id="422564"/>
    <lineage>
        <taxon>Eukaryota</taxon>
        <taxon>Viridiplantae</taxon>
        <taxon>Streptophyta</taxon>
        <taxon>Embryophyta</taxon>
        <taxon>Tracheophyta</taxon>
        <taxon>Spermatophyta</taxon>
        <taxon>Magnoliopsida</taxon>
        <taxon>Liliopsida</taxon>
        <taxon>Poales</taxon>
        <taxon>Poaceae</taxon>
        <taxon>PACMAD clade</taxon>
        <taxon>Panicoideae</taxon>
        <taxon>Andropogonodae</taxon>
        <taxon>Andropogoneae</taxon>
        <taxon>Saccharinae</taxon>
        <taxon>Miscanthus</taxon>
    </lineage>
</organism>
<feature type="compositionally biased region" description="Polar residues" evidence="2">
    <location>
        <begin position="7"/>
        <end position="20"/>
    </location>
</feature>
<keyword evidence="1" id="KW-0175">Coiled coil</keyword>
<feature type="domain" description="Transposase (putative) gypsy type" evidence="3">
    <location>
        <begin position="86"/>
        <end position="131"/>
    </location>
</feature>
<feature type="coiled-coil region" evidence="1">
    <location>
        <begin position="637"/>
        <end position="664"/>
    </location>
</feature>
<gene>
    <name evidence="4" type="ORF">NCGR_LOCUS30186</name>
</gene>
<name>A0A811PPW8_9POAL</name>
<dbReference type="InterPro" id="IPR007321">
    <property type="entry name" value="Transposase_28"/>
</dbReference>
<evidence type="ECO:0000313" key="4">
    <source>
        <dbReference type="EMBL" id="CAD6245903.1"/>
    </source>
</evidence>
<evidence type="ECO:0000256" key="1">
    <source>
        <dbReference type="SAM" id="Coils"/>
    </source>
</evidence>